<dbReference type="EMBL" id="LBSM01000004">
    <property type="protein sequence ID" value="KKQ18510.1"/>
    <property type="molecule type" value="Genomic_DNA"/>
</dbReference>
<reference evidence="7 8" key="1">
    <citation type="journal article" date="2015" name="Nature">
        <title>rRNA introns, odd ribosomes, and small enigmatic genomes across a large radiation of phyla.</title>
        <authorList>
            <person name="Brown C.T."/>
            <person name="Hug L.A."/>
            <person name="Thomas B.C."/>
            <person name="Sharon I."/>
            <person name="Castelle C.J."/>
            <person name="Singh A."/>
            <person name="Wilkins M.J."/>
            <person name="Williams K.H."/>
            <person name="Banfield J.F."/>
        </authorList>
    </citation>
    <scope>NUCLEOTIDE SEQUENCE [LARGE SCALE GENOMIC DNA]</scope>
</reference>
<keyword evidence="3 6" id="KW-0812">Transmembrane</keyword>
<feature type="transmembrane region" description="Helical" evidence="6">
    <location>
        <begin position="273"/>
        <end position="289"/>
    </location>
</feature>
<proteinExistence type="predicted"/>
<evidence type="ECO:0000256" key="5">
    <source>
        <dbReference type="ARBA" id="ARBA00023136"/>
    </source>
</evidence>
<evidence type="ECO:0000313" key="7">
    <source>
        <dbReference type="EMBL" id="KKQ18510.1"/>
    </source>
</evidence>
<keyword evidence="5 6" id="KW-0472">Membrane</keyword>
<evidence type="ECO:0000256" key="2">
    <source>
        <dbReference type="ARBA" id="ARBA00022475"/>
    </source>
</evidence>
<dbReference type="AlphaFoldDB" id="A0A0G0FXB9"/>
<feature type="transmembrane region" description="Helical" evidence="6">
    <location>
        <begin position="6"/>
        <end position="24"/>
    </location>
</feature>
<evidence type="ECO:0000256" key="3">
    <source>
        <dbReference type="ARBA" id="ARBA00022692"/>
    </source>
</evidence>
<comment type="subcellular location">
    <subcellularLocation>
        <location evidence="1">Cell membrane</location>
        <topology evidence="1">Multi-pass membrane protein</topology>
    </subcellularLocation>
</comment>
<name>A0A0G0FXB9_9BACT</name>
<evidence type="ECO:0000256" key="4">
    <source>
        <dbReference type="ARBA" id="ARBA00022989"/>
    </source>
</evidence>
<evidence type="ECO:0000313" key="8">
    <source>
        <dbReference type="Proteomes" id="UP000034508"/>
    </source>
</evidence>
<feature type="transmembrane region" description="Helical" evidence="6">
    <location>
        <begin position="191"/>
        <end position="214"/>
    </location>
</feature>
<feature type="transmembrane region" description="Helical" evidence="6">
    <location>
        <begin position="79"/>
        <end position="102"/>
    </location>
</feature>
<dbReference type="Proteomes" id="UP000034508">
    <property type="component" value="Unassembled WGS sequence"/>
</dbReference>
<feature type="transmembrane region" description="Helical" evidence="6">
    <location>
        <begin position="114"/>
        <end position="137"/>
    </location>
</feature>
<dbReference type="Pfam" id="PF03706">
    <property type="entry name" value="LPG_synthase_TM"/>
    <property type="match status" value="1"/>
</dbReference>
<protein>
    <recommendedName>
        <fullName evidence="9">Lysylphosphatidylglycerol synthetase/UPF0104</fullName>
    </recommendedName>
</protein>
<accession>A0A0G0FXB9</accession>
<dbReference type="InterPro" id="IPR022791">
    <property type="entry name" value="L-PG_synthase/AglD"/>
</dbReference>
<evidence type="ECO:0000256" key="1">
    <source>
        <dbReference type="ARBA" id="ARBA00004651"/>
    </source>
</evidence>
<organism evidence="7 8">
    <name type="scientific">Berkelbacteria bacterium GW2011_GWA1_36_9</name>
    <dbReference type="NCBI Taxonomy" id="1618331"/>
    <lineage>
        <taxon>Bacteria</taxon>
        <taxon>Candidatus Berkelbacteria</taxon>
    </lineage>
</organism>
<keyword evidence="2" id="KW-1003">Cell membrane</keyword>
<gene>
    <name evidence="7" type="ORF">US31_C0004G0072</name>
</gene>
<sequence>MNKQIIRLAVPVSIFIFLGYKLAGNWNNIKKYDLSINWLLFLTSLIVLDITVIFAGWIWKIILEKVASKKIGFKTALQIHIWSWLLRYIPGKISSLLGKIYLANKNFGVSKKSLIIVSAYEYTFLIIASFTIGSYAFLNTSLFKNFNGFFIIALFLPIILLPFILPKIFYPILNRVPTQEKISPQKIITILPFYFINRAGVGAAFFLMASSITGLKPEQAFFSGSAYVLATIIGLLAIITPNGLGVREGALTIILSTIMSQELAITLAISSRAWSVLADILLVPILILHKKHLK</sequence>
<feature type="transmembrane region" description="Helical" evidence="6">
    <location>
        <begin position="36"/>
        <end position="59"/>
    </location>
</feature>
<comment type="caution">
    <text evidence="7">The sequence shown here is derived from an EMBL/GenBank/DDBJ whole genome shotgun (WGS) entry which is preliminary data.</text>
</comment>
<evidence type="ECO:0000256" key="6">
    <source>
        <dbReference type="SAM" id="Phobius"/>
    </source>
</evidence>
<feature type="transmembrane region" description="Helical" evidence="6">
    <location>
        <begin position="220"/>
        <end position="238"/>
    </location>
</feature>
<feature type="transmembrane region" description="Helical" evidence="6">
    <location>
        <begin position="149"/>
        <end position="170"/>
    </location>
</feature>
<dbReference type="GO" id="GO:0005886">
    <property type="term" value="C:plasma membrane"/>
    <property type="evidence" value="ECO:0007669"/>
    <property type="project" value="UniProtKB-SubCell"/>
</dbReference>
<keyword evidence="4 6" id="KW-1133">Transmembrane helix</keyword>
<evidence type="ECO:0008006" key="9">
    <source>
        <dbReference type="Google" id="ProtNLM"/>
    </source>
</evidence>